<protein>
    <submittedName>
        <fullName evidence="1">Uncharacterized protein</fullName>
    </submittedName>
</protein>
<keyword evidence="2" id="KW-1185">Reference proteome</keyword>
<accession>A0AAV2NXV0</accession>
<gene>
    <name evidence="1" type="ORF">LPLAT_LOCUS9632</name>
</gene>
<name>A0AAV2NXV0_9HYME</name>
<evidence type="ECO:0000313" key="2">
    <source>
        <dbReference type="Proteomes" id="UP001497644"/>
    </source>
</evidence>
<reference evidence="1" key="1">
    <citation type="submission" date="2024-04" db="EMBL/GenBank/DDBJ databases">
        <authorList>
            <consortium name="Molecular Ecology Group"/>
        </authorList>
    </citation>
    <scope>NUCLEOTIDE SEQUENCE</scope>
</reference>
<proteinExistence type="predicted"/>
<dbReference type="AlphaFoldDB" id="A0AAV2NXV0"/>
<dbReference type="EMBL" id="OZ034828">
    <property type="protein sequence ID" value="CAL1683880.1"/>
    <property type="molecule type" value="Genomic_DNA"/>
</dbReference>
<dbReference type="Proteomes" id="UP001497644">
    <property type="component" value="Chromosome 5"/>
</dbReference>
<evidence type="ECO:0000313" key="1">
    <source>
        <dbReference type="EMBL" id="CAL1683880.1"/>
    </source>
</evidence>
<sequence>MDDAEEMLLGLLVLGADLILLRRREKSKRWANRNWWVRPINCQRNDQEDYMNLLQEIKLDSVMFFRYTRMTLPLFNNLLERMRAHFGQKKLESFGTGAETRYYS</sequence>
<organism evidence="1 2">
    <name type="scientific">Lasius platythorax</name>
    <dbReference type="NCBI Taxonomy" id="488582"/>
    <lineage>
        <taxon>Eukaryota</taxon>
        <taxon>Metazoa</taxon>
        <taxon>Ecdysozoa</taxon>
        <taxon>Arthropoda</taxon>
        <taxon>Hexapoda</taxon>
        <taxon>Insecta</taxon>
        <taxon>Pterygota</taxon>
        <taxon>Neoptera</taxon>
        <taxon>Endopterygota</taxon>
        <taxon>Hymenoptera</taxon>
        <taxon>Apocrita</taxon>
        <taxon>Aculeata</taxon>
        <taxon>Formicoidea</taxon>
        <taxon>Formicidae</taxon>
        <taxon>Formicinae</taxon>
        <taxon>Lasius</taxon>
        <taxon>Lasius</taxon>
    </lineage>
</organism>